<feature type="modified residue" description="4-aspartylphosphate" evidence="5">
    <location>
        <position position="59"/>
    </location>
</feature>
<evidence type="ECO:0000256" key="1">
    <source>
        <dbReference type="ARBA" id="ARBA00022553"/>
    </source>
</evidence>
<dbReference type="Gene3D" id="3.40.50.2300">
    <property type="match status" value="1"/>
</dbReference>
<dbReference type="SMART" id="SM00448">
    <property type="entry name" value="REC"/>
    <property type="match status" value="1"/>
</dbReference>
<evidence type="ECO:0000256" key="2">
    <source>
        <dbReference type="ARBA" id="ARBA00023015"/>
    </source>
</evidence>
<dbReference type="InterPro" id="IPR058245">
    <property type="entry name" value="NreC/VraR/RcsB-like_REC"/>
</dbReference>
<dbReference type="InterPro" id="IPR011006">
    <property type="entry name" value="CheY-like_superfamily"/>
</dbReference>
<keyword evidence="3 8" id="KW-0238">DNA-binding</keyword>
<evidence type="ECO:0000256" key="5">
    <source>
        <dbReference type="PROSITE-ProRule" id="PRU00169"/>
    </source>
</evidence>
<dbReference type="InterPro" id="IPR016032">
    <property type="entry name" value="Sig_transdc_resp-reg_C-effctor"/>
</dbReference>
<organism evidence="8 9">
    <name type="scientific">Streptomyces olivochromogenes</name>
    <dbReference type="NCBI Taxonomy" id="1963"/>
    <lineage>
        <taxon>Bacteria</taxon>
        <taxon>Bacillati</taxon>
        <taxon>Actinomycetota</taxon>
        <taxon>Actinomycetes</taxon>
        <taxon>Kitasatosporales</taxon>
        <taxon>Streptomycetaceae</taxon>
        <taxon>Streptomyces</taxon>
    </lineage>
</organism>
<sequence>MASGAPVIRVLVVDDEALIRKGFQYILDAAKDIEVAAAVPGSQALQVAQEICPDVVLLDIRMPDVDGLTVLAGLRRLSHPPVVAMLATIGMDEHVATALRSGAAGFLLKDTDPEQLPFLVRTLANGGTVLSSKVTRTAVDIAPNAGPQEPAARSLARLSDRERAVLTLIGEGLSNSDIATRMRLSTSTVKNDVSTILTELKVDGRVQASRLAQRACLLKPSRDQEGG</sequence>
<dbReference type="GO" id="GO:0006355">
    <property type="term" value="P:regulation of DNA-templated transcription"/>
    <property type="evidence" value="ECO:0007669"/>
    <property type="project" value="InterPro"/>
</dbReference>
<dbReference type="InterPro" id="IPR039420">
    <property type="entry name" value="WalR-like"/>
</dbReference>
<dbReference type="CDD" id="cd17535">
    <property type="entry name" value="REC_NarL-like"/>
    <property type="match status" value="1"/>
</dbReference>
<dbReference type="PRINTS" id="PR00038">
    <property type="entry name" value="HTHLUXR"/>
</dbReference>
<dbReference type="PANTHER" id="PTHR43214:SF24">
    <property type="entry name" value="TRANSCRIPTIONAL REGULATORY PROTEIN NARL-RELATED"/>
    <property type="match status" value="1"/>
</dbReference>
<feature type="domain" description="HTH luxR-type" evidence="6">
    <location>
        <begin position="151"/>
        <end position="216"/>
    </location>
</feature>
<keyword evidence="4" id="KW-0804">Transcription</keyword>
<evidence type="ECO:0000259" key="7">
    <source>
        <dbReference type="PROSITE" id="PS50110"/>
    </source>
</evidence>
<dbReference type="InterPro" id="IPR001789">
    <property type="entry name" value="Sig_transdc_resp-reg_receiver"/>
</dbReference>
<name>A0A286PGJ6_STROL</name>
<evidence type="ECO:0000313" key="9">
    <source>
        <dbReference type="Proteomes" id="UP000217446"/>
    </source>
</evidence>
<dbReference type="SMART" id="SM00421">
    <property type="entry name" value="HTH_LUXR"/>
    <property type="match status" value="1"/>
</dbReference>
<accession>A0A286PGJ6</accession>
<evidence type="ECO:0000259" key="6">
    <source>
        <dbReference type="PROSITE" id="PS50043"/>
    </source>
</evidence>
<evidence type="ECO:0000256" key="4">
    <source>
        <dbReference type="ARBA" id="ARBA00023163"/>
    </source>
</evidence>
<dbReference type="Proteomes" id="UP000217446">
    <property type="component" value="Unassembled WGS sequence"/>
</dbReference>
<reference evidence="9" key="1">
    <citation type="submission" date="2017-05" db="EMBL/GenBank/DDBJ databases">
        <title>Streptomyces olivochromogenes NBRC 3561 whole genome shotgun sequence.</title>
        <authorList>
            <person name="Dohra H."/>
            <person name="Kodani S."/>
        </authorList>
    </citation>
    <scope>NUCLEOTIDE SEQUENCE [LARGE SCALE GENOMIC DNA]</scope>
    <source>
        <strain evidence="9">NBRC 3561</strain>
    </source>
</reference>
<evidence type="ECO:0000256" key="3">
    <source>
        <dbReference type="ARBA" id="ARBA00023125"/>
    </source>
</evidence>
<evidence type="ECO:0000313" key="8">
    <source>
        <dbReference type="EMBL" id="GAX58675.1"/>
    </source>
</evidence>
<keyword evidence="1 5" id="KW-0597">Phosphoprotein</keyword>
<gene>
    <name evidence="8" type="ORF">SO3561_10250</name>
</gene>
<dbReference type="InterPro" id="IPR000792">
    <property type="entry name" value="Tscrpt_reg_LuxR_C"/>
</dbReference>
<dbReference type="GO" id="GO:0000160">
    <property type="term" value="P:phosphorelay signal transduction system"/>
    <property type="evidence" value="ECO:0007669"/>
    <property type="project" value="InterPro"/>
</dbReference>
<protein>
    <submittedName>
        <fullName evidence="8">DNA-binding response regulator</fullName>
    </submittedName>
</protein>
<feature type="domain" description="Response regulatory" evidence="7">
    <location>
        <begin position="9"/>
        <end position="124"/>
    </location>
</feature>
<dbReference type="CDD" id="cd06170">
    <property type="entry name" value="LuxR_C_like"/>
    <property type="match status" value="1"/>
</dbReference>
<dbReference type="SUPFAM" id="SSF46894">
    <property type="entry name" value="C-terminal effector domain of the bipartite response regulators"/>
    <property type="match status" value="1"/>
</dbReference>
<dbReference type="PROSITE" id="PS50110">
    <property type="entry name" value="RESPONSE_REGULATORY"/>
    <property type="match status" value="1"/>
</dbReference>
<dbReference type="STRING" id="1963.AQJ27_47625"/>
<dbReference type="EMBL" id="BDQI01000061">
    <property type="protein sequence ID" value="GAX58675.1"/>
    <property type="molecule type" value="Genomic_DNA"/>
</dbReference>
<dbReference type="GO" id="GO:0003677">
    <property type="term" value="F:DNA binding"/>
    <property type="evidence" value="ECO:0007669"/>
    <property type="project" value="UniProtKB-KW"/>
</dbReference>
<keyword evidence="2" id="KW-0805">Transcription regulation</keyword>
<keyword evidence="9" id="KW-1185">Reference proteome</keyword>
<dbReference type="Pfam" id="PF00072">
    <property type="entry name" value="Response_reg"/>
    <property type="match status" value="1"/>
</dbReference>
<dbReference type="PANTHER" id="PTHR43214">
    <property type="entry name" value="TWO-COMPONENT RESPONSE REGULATOR"/>
    <property type="match status" value="1"/>
</dbReference>
<comment type="caution">
    <text evidence="8">The sequence shown here is derived from an EMBL/GenBank/DDBJ whole genome shotgun (WGS) entry which is preliminary data.</text>
</comment>
<dbReference type="AlphaFoldDB" id="A0A286PGJ6"/>
<dbReference type="Pfam" id="PF00196">
    <property type="entry name" value="GerE"/>
    <property type="match status" value="1"/>
</dbReference>
<dbReference type="SUPFAM" id="SSF52172">
    <property type="entry name" value="CheY-like"/>
    <property type="match status" value="1"/>
</dbReference>
<proteinExistence type="predicted"/>
<dbReference type="PROSITE" id="PS50043">
    <property type="entry name" value="HTH_LUXR_2"/>
    <property type="match status" value="1"/>
</dbReference>